<evidence type="ECO:0000313" key="2">
    <source>
        <dbReference type="EMBL" id="EFH90325.1"/>
    </source>
</evidence>
<protein>
    <submittedName>
        <fullName evidence="2">General secretory system II protein E domain protein</fullName>
    </submittedName>
</protein>
<dbReference type="InterPro" id="IPR007831">
    <property type="entry name" value="T2SS_GspE_N"/>
</dbReference>
<organism evidence="2 3">
    <name type="scientific">Ktedonobacter racemifer DSM 44963</name>
    <dbReference type="NCBI Taxonomy" id="485913"/>
    <lineage>
        <taxon>Bacteria</taxon>
        <taxon>Bacillati</taxon>
        <taxon>Chloroflexota</taxon>
        <taxon>Ktedonobacteria</taxon>
        <taxon>Ktedonobacterales</taxon>
        <taxon>Ktedonobacteraceae</taxon>
        <taxon>Ktedonobacter</taxon>
    </lineage>
</organism>
<sequence>MREQEASGLVYPPSMNAYAYVDLGALHELEDAVLALWQREQRELALVSFTFEFEQAEQAANGTRALVERVRAFVRKTDQVFVLGASCYFLLLEARLEGAHIVQERLWQALLWHVHGQELDTGEGPMAMQSSLRTLPDAPQQSGQLVRQTLRELRQASRSFQFYQRQHLHPHEVLSSPSGPDDLARLAQCMGVPYISSLPGNLPVQVRNLVSKQLAQELQCYPLGCEDDILTVAMADPRNEAALSRLQQETGLTIYPILTSKHELQGVWL</sequence>
<gene>
    <name evidence="2" type="ORF">Krac_11943</name>
</gene>
<evidence type="ECO:0000313" key="3">
    <source>
        <dbReference type="Proteomes" id="UP000004508"/>
    </source>
</evidence>
<dbReference type="InterPro" id="IPR037257">
    <property type="entry name" value="T2SS_E_N_sf"/>
</dbReference>
<dbReference type="Pfam" id="PF05157">
    <property type="entry name" value="MshEN"/>
    <property type="match status" value="1"/>
</dbReference>
<reference evidence="2 3" key="1">
    <citation type="journal article" date="2011" name="Stand. Genomic Sci.">
        <title>Non-contiguous finished genome sequence and contextual data of the filamentous soil bacterium Ktedonobacter racemifer type strain (SOSP1-21).</title>
        <authorList>
            <person name="Chang Y.J."/>
            <person name="Land M."/>
            <person name="Hauser L."/>
            <person name="Chertkov O."/>
            <person name="Del Rio T.G."/>
            <person name="Nolan M."/>
            <person name="Copeland A."/>
            <person name="Tice H."/>
            <person name="Cheng J.F."/>
            <person name="Lucas S."/>
            <person name="Han C."/>
            <person name="Goodwin L."/>
            <person name="Pitluck S."/>
            <person name="Ivanova N."/>
            <person name="Ovchinikova G."/>
            <person name="Pati A."/>
            <person name="Chen A."/>
            <person name="Palaniappan K."/>
            <person name="Mavromatis K."/>
            <person name="Liolios K."/>
            <person name="Brettin T."/>
            <person name="Fiebig A."/>
            <person name="Rohde M."/>
            <person name="Abt B."/>
            <person name="Goker M."/>
            <person name="Detter J.C."/>
            <person name="Woyke T."/>
            <person name="Bristow J."/>
            <person name="Eisen J.A."/>
            <person name="Markowitz V."/>
            <person name="Hugenholtz P."/>
            <person name="Kyrpides N.C."/>
            <person name="Klenk H.P."/>
            <person name="Lapidus A."/>
        </authorList>
    </citation>
    <scope>NUCLEOTIDE SEQUENCE [LARGE SCALE GENOMIC DNA]</scope>
    <source>
        <strain evidence="3">DSM 44963</strain>
    </source>
</reference>
<dbReference type="Proteomes" id="UP000004508">
    <property type="component" value="Unassembled WGS sequence"/>
</dbReference>
<dbReference type="AlphaFoldDB" id="D6TEF2"/>
<proteinExistence type="predicted"/>
<keyword evidence="3" id="KW-1185">Reference proteome</keyword>
<accession>D6TEF2</accession>
<dbReference type="RefSeq" id="WP_007907584.1">
    <property type="nucleotide sequence ID" value="NZ_ADVG01000001.1"/>
</dbReference>
<dbReference type="EMBL" id="ADVG01000001">
    <property type="protein sequence ID" value="EFH90325.1"/>
    <property type="molecule type" value="Genomic_DNA"/>
</dbReference>
<dbReference type="STRING" id="485913.Krac_11943"/>
<name>D6TEF2_KTERA</name>
<comment type="caution">
    <text evidence="2">The sequence shown here is derived from an EMBL/GenBank/DDBJ whole genome shotgun (WGS) entry which is preliminary data.</text>
</comment>
<dbReference type="SUPFAM" id="SSF160246">
    <property type="entry name" value="EspE N-terminal domain-like"/>
    <property type="match status" value="1"/>
</dbReference>
<dbReference type="InParanoid" id="D6TEF2"/>
<evidence type="ECO:0000259" key="1">
    <source>
        <dbReference type="Pfam" id="PF05157"/>
    </source>
</evidence>
<feature type="domain" description="Type II secretion system protein GspE N-terminal" evidence="1">
    <location>
        <begin position="190"/>
        <end position="265"/>
    </location>
</feature>
<dbReference type="OrthoDB" id="154660at2"/>
<dbReference type="Gene3D" id="3.30.300.160">
    <property type="entry name" value="Type II secretion system, protein E, N-terminal domain"/>
    <property type="match status" value="1"/>
</dbReference>